<evidence type="ECO:0000313" key="1">
    <source>
        <dbReference type="EMBL" id="ATA90016.1"/>
    </source>
</evidence>
<organism evidence="1 2">
    <name type="scientific">Capnocytophaga stomatis</name>
    <dbReference type="NCBI Taxonomy" id="1848904"/>
    <lineage>
        <taxon>Bacteria</taxon>
        <taxon>Pseudomonadati</taxon>
        <taxon>Bacteroidota</taxon>
        <taxon>Flavobacteriia</taxon>
        <taxon>Flavobacteriales</taxon>
        <taxon>Flavobacteriaceae</taxon>
        <taxon>Capnocytophaga</taxon>
    </lineage>
</organism>
<evidence type="ECO:0000313" key="2">
    <source>
        <dbReference type="Proteomes" id="UP000217348"/>
    </source>
</evidence>
<sequence>MDIFYAPFIDFLNASSPMSMEYWKSHHYNISTQKVFSLLVFLKNIGFIQVQKRIIQIGIIFKSIIRHSSSK</sequence>
<gene>
    <name evidence="1" type="ORF">CGC58_09960</name>
</gene>
<dbReference type="Proteomes" id="UP000217348">
    <property type="component" value="Chromosome"/>
</dbReference>
<dbReference type="AlphaFoldDB" id="A0A250G1A1"/>
<reference evidence="2" key="1">
    <citation type="submission" date="2017-06" db="EMBL/GenBank/DDBJ databases">
        <title>Capnocytophaga spp. assemblies.</title>
        <authorList>
            <person name="Gulvik C.A."/>
        </authorList>
    </citation>
    <scope>NUCLEOTIDE SEQUENCE [LARGE SCALE GENOMIC DNA]</scope>
    <source>
        <strain evidence="2">H2177</strain>
    </source>
</reference>
<proteinExistence type="predicted"/>
<protein>
    <submittedName>
        <fullName evidence="1">Uncharacterized protein</fullName>
    </submittedName>
</protein>
<dbReference type="EMBL" id="CP022387">
    <property type="protein sequence ID" value="ATA90016.1"/>
    <property type="molecule type" value="Genomic_DNA"/>
</dbReference>
<name>A0A250G1A1_9FLAO</name>
<accession>A0A250G1A1</accession>
<dbReference type="KEGG" id="csto:CGC58_09960"/>